<organism evidence="1 2">
    <name type="scientific">Triparma strigata</name>
    <dbReference type="NCBI Taxonomy" id="1606541"/>
    <lineage>
        <taxon>Eukaryota</taxon>
        <taxon>Sar</taxon>
        <taxon>Stramenopiles</taxon>
        <taxon>Ochrophyta</taxon>
        <taxon>Bolidophyceae</taxon>
        <taxon>Parmales</taxon>
        <taxon>Triparmaceae</taxon>
        <taxon>Triparma</taxon>
    </lineage>
</organism>
<comment type="caution">
    <text evidence="1">The sequence shown here is derived from an EMBL/GenBank/DDBJ whole genome shotgun (WGS) entry which is preliminary data.</text>
</comment>
<dbReference type="InterPro" id="IPR043472">
    <property type="entry name" value="Macro_dom-like"/>
</dbReference>
<name>A0A9W7AMF4_9STRA</name>
<dbReference type="Proteomes" id="UP001165085">
    <property type="component" value="Unassembled WGS sequence"/>
</dbReference>
<evidence type="ECO:0000313" key="2">
    <source>
        <dbReference type="Proteomes" id="UP001165085"/>
    </source>
</evidence>
<evidence type="ECO:0008006" key="3">
    <source>
        <dbReference type="Google" id="ProtNLM"/>
    </source>
</evidence>
<dbReference type="SUPFAM" id="SSF52949">
    <property type="entry name" value="Macro domain-like"/>
    <property type="match status" value="1"/>
</dbReference>
<sequence length="269" mass="28593">MSVISEIALRSTTFRIVTSSCIVTNPNPSLIPAPPPPTANTTTTTLIVPTNPFLTSTTKFPYFATGGPSQQKFDSPRKQQADWAPPGFVSNWGGMEIGGGMRYSSQTVDGLVYLHGGSSYQQSLQQMREEASTPHILDEGTTNLPPPTLRKYTSCPAPPKLKDSGYDQLVHIAVPPASAPSDHLARVITWAIEGSLTTTASSNAINSPLIGAGCRGWDVESAASAFCSALKSFDSTHTSTENETAINLCVMDPEIADTISALANKSFNE</sequence>
<proteinExistence type="predicted"/>
<protein>
    <recommendedName>
        <fullName evidence="3">Macro domain-containing protein</fullName>
    </recommendedName>
</protein>
<dbReference type="EMBL" id="BRXY01000171">
    <property type="protein sequence ID" value="GMH73766.1"/>
    <property type="molecule type" value="Genomic_DNA"/>
</dbReference>
<gene>
    <name evidence="1" type="ORF">TrST_g13796</name>
</gene>
<accession>A0A9W7AMF4</accession>
<dbReference type="AlphaFoldDB" id="A0A9W7AMF4"/>
<reference evidence="2" key="1">
    <citation type="journal article" date="2023" name="Commun. Biol.">
        <title>Genome analysis of Parmales, the sister group of diatoms, reveals the evolutionary specialization of diatoms from phago-mixotrophs to photoautotrophs.</title>
        <authorList>
            <person name="Ban H."/>
            <person name="Sato S."/>
            <person name="Yoshikawa S."/>
            <person name="Yamada K."/>
            <person name="Nakamura Y."/>
            <person name="Ichinomiya M."/>
            <person name="Sato N."/>
            <person name="Blanc-Mathieu R."/>
            <person name="Endo H."/>
            <person name="Kuwata A."/>
            <person name="Ogata H."/>
        </authorList>
    </citation>
    <scope>NUCLEOTIDE SEQUENCE [LARGE SCALE GENOMIC DNA]</scope>
    <source>
        <strain evidence="2">NIES 3701</strain>
    </source>
</reference>
<keyword evidence="2" id="KW-1185">Reference proteome</keyword>
<evidence type="ECO:0000313" key="1">
    <source>
        <dbReference type="EMBL" id="GMH73766.1"/>
    </source>
</evidence>
<dbReference type="OrthoDB" id="426234at2759"/>
<dbReference type="Gene3D" id="3.40.220.10">
    <property type="entry name" value="Leucine Aminopeptidase, subunit E, domain 1"/>
    <property type="match status" value="1"/>
</dbReference>